<dbReference type="Gene3D" id="3.30.420.10">
    <property type="entry name" value="Ribonuclease H-like superfamily/Ribonuclease H"/>
    <property type="match status" value="1"/>
</dbReference>
<dbReference type="InterPro" id="IPR036397">
    <property type="entry name" value="RNaseH_sf"/>
</dbReference>
<dbReference type="SUPFAM" id="SSF53098">
    <property type="entry name" value="Ribonuclease H-like"/>
    <property type="match status" value="1"/>
</dbReference>
<dbReference type="Pfam" id="PF13276">
    <property type="entry name" value="HTH_21"/>
    <property type="match status" value="1"/>
</dbReference>
<protein>
    <submittedName>
        <fullName evidence="2">Integrase</fullName>
    </submittedName>
</protein>
<evidence type="ECO:0000259" key="1">
    <source>
        <dbReference type="PROSITE" id="PS50994"/>
    </source>
</evidence>
<dbReference type="PROSITE" id="PS50994">
    <property type="entry name" value="INTEGRASE"/>
    <property type="match status" value="1"/>
</dbReference>
<dbReference type="InterPro" id="IPR025948">
    <property type="entry name" value="HTH-like_dom"/>
</dbReference>
<name>A0A178LBM3_9PSED</name>
<dbReference type="AlphaFoldDB" id="A0A178LBM3"/>
<dbReference type="GO" id="GO:0015074">
    <property type="term" value="P:DNA integration"/>
    <property type="evidence" value="ECO:0007669"/>
    <property type="project" value="InterPro"/>
</dbReference>
<dbReference type="InterPro" id="IPR001584">
    <property type="entry name" value="Integrase_cat-core"/>
</dbReference>
<dbReference type="InterPro" id="IPR048020">
    <property type="entry name" value="Transpos_IS3"/>
</dbReference>
<evidence type="ECO:0000313" key="3">
    <source>
        <dbReference type="Proteomes" id="UP000078356"/>
    </source>
</evidence>
<accession>A0A178LBM3</accession>
<organism evidence="2 3">
    <name type="scientific">Pseudomonas oryzihabitans</name>
    <dbReference type="NCBI Taxonomy" id="47885"/>
    <lineage>
        <taxon>Bacteria</taxon>
        <taxon>Pseudomonadati</taxon>
        <taxon>Pseudomonadota</taxon>
        <taxon>Gammaproteobacteria</taxon>
        <taxon>Pseudomonadales</taxon>
        <taxon>Pseudomonadaceae</taxon>
        <taxon>Pseudomonas</taxon>
    </lineage>
</organism>
<dbReference type="NCBIfam" id="NF033516">
    <property type="entry name" value="transpos_IS3"/>
    <property type="match status" value="1"/>
</dbReference>
<evidence type="ECO:0000313" key="2">
    <source>
        <dbReference type="EMBL" id="OAN26232.1"/>
    </source>
</evidence>
<dbReference type="PANTHER" id="PTHR46889:SF4">
    <property type="entry name" value="TRANSPOSASE INSO FOR INSERTION SEQUENCE ELEMENT IS911B-RELATED"/>
    <property type="match status" value="1"/>
</dbReference>
<dbReference type="PANTHER" id="PTHR46889">
    <property type="entry name" value="TRANSPOSASE INSF FOR INSERTION SEQUENCE IS3B-RELATED"/>
    <property type="match status" value="1"/>
</dbReference>
<gene>
    <name evidence="2" type="ORF">A4V15_23295</name>
</gene>
<dbReference type="GO" id="GO:0003676">
    <property type="term" value="F:nucleic acid binding"/>
    <property type="evidence" value="ECO:0007669"/>
    <property type="project" value="InterPro"/>
</dbReference>
<reference evidence="2 3" key="1">
    <citation type="submission" date="2016-04" db="EMBL/GenBank/DDBJ databases">
        <title>Draft Genome Sequences of Staphylococcus capitis Strain H36, S. capitis Strain H65, S. cohnii Strain H62, S. hominis Strain H69, Mycobacterium iranicum Strain H39, Plantibacter sp. Strain H53, Pseudomonas oryzihabitans Strain H72, and Microbacterium sp. Strain H83, isolated from residential settings.</title>
        <authorList>
            <person name="Lymperopoulou D."/>
            <person name="Adams R.I."/>
            <person name="Lindow S."/>
            <person name="Coil D.A."/>
            <person name="Jospin G."/>
            <person name="Eisen J.A."/>
        </authorList>
    </citation>
    <scope>NUCLEOTIDE SEQUENCE [LARGE SCALE GENOMIC DNA]</scope>
    <source>
        <strain evidence="2 3">H72</strain>
    </source>
</reference>
<proteinExistence type="predicted"/>
<dbReference type="EMBL" id="LWCR01000041">
    <property type="protein sequence ID" value="OAN26232.1"/>
    <property type="molecule type" value="Genomic_DNA"/>
</dbReference>
<feature type="domain" description="Integrase catalytic" evidence="1">
    <location>
        <begin position="114"/>
        <end position="276"/>
    </location>
</feature>
<comment type="caution">
    <text evidence="2">The sequence shown here is derived from an EMBL/GenBank/DDBJ whole genome shotgun (WGS) entry which is preliminary data.</text>
</comment>
<dbReference type="Pfam" id="PF13333">
    <property type="entry name" value="rve_2"/>
    <property type="match status" value="1"/>
</dbReference>
<dbReference type="Proteomes" id="UP000078356">
    <property type="component" value="Unassembled WGS sequence"/>
</dbReference>
<sequence length="283" mass="33060">MQELRSRYPLDALLKGAGLPRSSFYYHLNVARQPDKQHARKESIRAMFVCHRGRYGYRRITQALRNEGQQINHKAVQRLMGEMSLKCTLRRRRYRPFTGPESYVAPNLLERRFTAPQPNQRWATDITEFRVNQDRLYLSPILDLFNREIVAYEISERATFNMVLRMLKSGIKTLRPDEKPLIHSDQGCHYQYPAYQQTIRQHGITQSMSRRGNCLDNAAMESFFAVLKSELFHCAKFATVQQLAAAIRDYIHYYNHERIKLLLGGRSPVGYRKAKAAARDDCS</sequence>
<dbReference type="InterPro" id="IPR050900">
    <property type="entry name" value="Transposase_IS3/IS150/IS904"/>
</dbReference>
<dbReference type="InterPro" id="IPR012337">
    <property type="entry name" value="RNaseH-like_sf"/>
</dbReference>
<dbReference type="Pfam" id="PF00665">
    <property type="entry name" value="rve"/>
    <property type="match status" value="1"/>
</dbReference>